<name>A0A6A6SBR7_9PLEO</name>
<keyword evidence="3" id="KW-1185">Reference proteome</keyword>
<protein>
    <submittedName>
        <fullName evidence="2">Uncharacterized protein</fullName>
    </submittedName>
</protein>
<dbReference type="Proteomes" id="UP000799753">
    <property type="component" value="Unassembled WGS sequence"/>
</dbReference>
<sequence>MANYERISNLFTELAHEFRRISTQSSTTPSTPFPAPRHVTPNISPANRYDSPEHEATHRNILAHAMNEGSVTTRTDRLEPLAHARLNIPIPGFPETVAQIESMKEARICAVLAALGCTVDGDMAQRRRRLRARIGCGRFN</sequence>
<dbReference type="AlphaFoldDB" id="A0A6A6SBR7"/>
<evidence type="ECO:0000313" key="2">
    <source>
        <dbReference type="EMBL" id="KAF2645306.1"/>
    </source>
</evidence>
<reference evidence="2" key="1">
    <citation type="journal article" date="2020" name="Stud. Mycol.">
        <title>101 Dothideomycetes genomes: a test case for predicting lifestyles and emergence of pathogens.</title>
        <authorList>
            <person name="Haridas S."/>
            <person name="Albert R."/>
            <person name="Binder M."/>
            <person name="Bloem J."/>
            <person name="Labutti K."/>
            <person name="Salamov A."/>
            <person name="Andreopoulos B."/>
            <person name="Baker S."/>
            <person name="Barry K."/>
            <person name="Bills G."/>
            <person name="Bluhm B."/>
            <person name="Cannon C."/>
            <person name="Castanera R."/>
            <person name="Culley D."/>
            <person name="Daum C."/>
            <person name="Ezra D."/>
            <person name="Gonzalez J."/>
            <person name="Henrissat B."/>
            <person name="Kuo A."/>
            <person name="Liang C."/>
            <person name="Lipzen A."/>
            <person name="Lutzoni F."/>
            <person name="Magnuson J."/>
            <person name="Mondo S."/>
            <person name="Nolan M."/>
            <person name="Ohm R."/>
            <person name="Pangilinan J."/>
            <person name="Park H.-J."/>
            <person name="Ramirez L."/>
            <person name="Alfaro M."/>
            <person name="Sun H."/>
            <person name="Tritt A."/>
            <person name="Yoshinaga Y."/>
            <person name="Zwiers L.-H."/>
            <person name="Turgeon B."/>
            <person name="Goodwin S."/>
            <person name="Spatafora J."/>
            <person name="Crous P."/>
            <person name="Grigoriev I."/>
        </authorList>
    </citation>
    <scope>NUCLEOTIDE SEQUENCE</scope>
    <source>
        <strain evidence="2">CBS 473.64</strain>
    </source>
</reference>
<gene>
    <name evidence="2" type="ORF">P280DRAFT_116737</name>
</gene>
<feature type="region of interest" description="Disordered" evidence="1">
    <location>
        <begin position="21"/>
        <end position="51"/>
    </location>
</feature>
<evidence type="ECO:0000313" key="3">
    <source>
        <dbReference type="Proteomes" id="UP000799753"/>
    </source>
</evidence>
<evidence type="ECO:0000256" key="1">
    <source>
        <dbReference type="SAM" id="MobiDB-lite"/>
    </source>
</evidence>
<organism evidence="2 3">
    <name type="scientific">Massarina eburnea CBS 473.64</name>
    <dbReference type="NCBI Taxonomy" id="1395130"/>
    <lineage>
        <taxon>Eukaryota</taxon>
        <taxon>Fungi</taxon>
        <taxon>Dikarya</taxon>
        <taxon>Ascomycota</taxon>
        <taxon>Pezizomycotina</taxon>
        <taxon>Dothideomycetes</taxon>
        <taxon>Pleosporomycetidae</taxon>
        <taxon>Pleosporales</taxon>
        <taxon>Massarineae</taxon>
        <taxon>Massarinaceae</taxon>
        <taxon>Massarina</taxon>
    </lineage>
</organism>
<accession>A0A6A6SBR7</accession>
<dbReference type="EMBL" id="MU006777">
    <property type="protein sequence ID" value="KAF2645306.1"/>
    <property type="molecule type" value="Genomic_DNA"/>
</dbReference>
<proteinExistence type="predicted"/>